<comment type="subcellular location">
    <subcellularLocation>
        <location evidence="1">Membrane</location>
        <topology evidence="1">Multi-pass membrane protein</topology>
    </subcellularLocation>
</comment>
<dbReference type="OrthoDB" id="2829675at2"/>
<sequence length="446" mass="50278">MSAIQQINHRQMSWLTASLILTGSLIGLPNMIMNVSQMDALFSQFMPLLYGLFICLIMYELAKQFPDKHLFEITFIVAGKWVGGFINGTVLIFMFIRLSAEMHAITGFINTTLLTRTPPEIIAFVFTIILIYYGRTSVEVIARVTDFFFPVLILGILLVFVATINEFYLSRVGPFLSEGISPVLKGNIISLTSYGEIYIMGAFLHMIPKAKVLITSIRHGVLLAALGFSLVILLSIGVLGSVISGRMMYPPYMVVEQIHITDFLDRVEIFFFSIWFPALAIKVVIIFLAILMVLSSFLGTREYKLYSMPVGLFVFVASFFTFQSPIGVLDFKSYAFPLLIPTIQLPVYLVVLGLAKWRKRQQQQRQKISDTVNIPKRIVRWGIWAHVFLLACFASIVTGLLLGSANGYIGRAATALYMIFLFGSYYCSRTQLNKLNQFTLEQEQEG</sequence>
<accession>A0A419SLN2</accession>
<keyword evidence="5 8" id="KW-0812">Transmembrane</keyword>
<reference evidence="9 10" key="1">
    <citation type="submission" date="2016-08" db="EMBL/GenBank/DDBJ databases">
        <title>Novel Firmicute Genomes.</title>
        <authorList>
            <person name="Poppleton D.I."/>
            <person name="Gribaldo S."/>
        </authorList>
    </citation>
    <scope>NUCLEOTIDE SEQUENCE [LARGE SCALE GENOMIC DNA]</scope>
    <source>
        <strain evidence="9 10">RAOx-1</strain>
    </source>
</reference>
<evidence type="ECO:0000313" key="10">
    <source>
        <dbReference type="Proteomes" id="UP000284219"/>
    </source>
</evidence>
<feature type="transmembrane region" description="Helical" evidence="8">
    <location>
        <begin position="334"/>
        <end position="357"/>
    </location>
</feature>
<feature type="transmembrane region" description="Helical" evidence="8">
    <location>
        <begin position="188"/>
        <end position="208"/>
    </location>
</feature>
<feature type="transmembrane region" description="Helical" evidence="8">
    <location>
        <begin position="147"/>
        <end position="168"/>
    </location>
</feature>
<dbReference type="PANTHER" id="PTHR34975">
    <property type="entry name" value="SPORE GERMINATION PROTEIN A2"/>
    <property type="match status" value="1"/>
</dbReference>
<keyword evidence="4" id="KW-0309">Germination</keyword>
<proteinExistence type="inferred from homology"/>
<feature type="transmembrane region" description="Helical" evidence="8">
    <location>
        <begin position="305"/>
        <end position="322"/>
    </location>
</feature>
<evidence type="ECO:0000256" key="2">
    <source>
        <dbReference type="ARBA" id="ARBA00007998"/>
    </source>
</evidence>
<feature type="transmembrane region" description="Helical" evidence="8">
    <location>
        <begin position="73"/>
        <end position="96"/>
    </location>
</feature>
<evidence type="ECO:0000313" key="9">
    <source>
        <dbReference type="EMBL" id="RKD24993.1"/>
    </source>
</evidence>
<dbReference type="GO" id="GO:0016020">
    <property type="term" value="C:membrane"/>
    <property type="evidence" value="ECO:0007669"/>
    <property type="project" value="UniProtKB-SubCell"/>
</dbReference>
<dbReference type="GO" id="GO:0009847">
    <property type="term" value="P:spore germination"/>
    <property type="evidence" value="ECO:0007669"/>
    <property type="project" value="InterPro"/>
</dbReference>
<feature type="transmembrane region" description="Helical" evidence="8">
    <location>
        <begin position="408"/>
        <end position="427"/>
    </location>
</feature>
<evidence type="ECO:0000256" key="7">
    <source>
        <dbReference type="ARBA" id="ARBA00023136"/>
    </source>
</evidence>
<gene>
    <name evidence="9" type="ORF">BEP19_03925</name>
</gene>
<dbReference type="RefSeq" id="WP_120188811.1">
    <property type="nucleotide sequence ID" value="NZ_MCHY01000007.1"/>
</dbReference>
<feature type="transmembrane region" description="Helical" evidence="8">
    <location>
        <begin position="116"/>
        <end position="135"/>
    </location>
</feature>
<dbReference type="EMBL" id="MCHY01000007">
    <property type="protein sequence ID" value="RKD24993.1"/>
    <property type="molecule type" value="Genomic_DNA"/>
</dbReference>
<evidence type="ECO:0000256" key="4">
    <source>
        <dbReference type="ARBA" id="ARBA00022544"/>
    </source>
</evidence>
<evidence type="ECO:0000256" key="5">
    <source>
        <dbReference type="ARBA" id="ARBA00022692"/>
    </source>
</evidence>
<feature type="transmembrane region" description="Helical" evidence="8">
    <location>
        <begin position="12"/>
        <end position="32"/>
    </location>
</feature>
<dbReference type="InterPro" id="IPR004761">
    <property type="entry name" value="Spore_GerAB"/>
</dbReference>
<evidence type="ECO:0000256" key="1">
    <source>
        <dbReference type="ARBA" id="ARBA00004141"/>
    </source>
</evidence>
<dbReference type="Proteomes" id="UP000284219">
    <property type="component" value="Unassembled WGS sequence"/>
</dbReference>
<organism evidence="9 10">
    <name type="scientific">Ammoniphilus oxalaticus</name>
    <dbReference type="NCBI Taxonomy" id="66863"/>
    <lineage>
        <taxon>Bacteria</taxon>
        <taxon>Bacillati</taxon>
        <taxon>Bacillota</taxon>
        <taxon>Bacilli</taxon>
        <taxon>Bacillales</taxon>
        <taxon>Paenibacillaceae</taxon>
        <taxon>Aneurinibacillus group</taxon>
        <taxon>Ammoniphilus</taxon>
    </lineage>
</organism>
<feature type="transmembrane region" description="Helical" evidence="8">
    <location>
        <begin position="378"/>
        <end position="402"/>
    </location>
</feature>
<comment type="similarity">
    <text evidence="2">Belongs to the amino acid-polyamine-organocation (APC) superfamily. Spore germination protein (SGP) (TC 2.A.3.9) family.</text>
</comment>
<evidence type="ECO:0000256" key="8">
    <source>
        <dbReference type="SAM" id="Phobius"/>
    </source>
</evidence>
<name>A0A419SLN2_9BACL</name>
<feature type="transmembrane region" description="Helical" evidence="8">
    <location>
        <begin position="220"/>
        <end position="249"/>
    </location>
</feature>
<dbReference type="PANTHER" id="PTHR34975:SF2">
    <property type="entry name" value="SPORE GERMINATION PROTEIN A2"/>
    <property type="match status" value="1"/>
</dbReference>
<dbReference type="Pfam" id="PF03845">
    <property type="entry name" value="Spore_permease"/>
    <property type="match status" value="1"/>
</dbReference>
<evidence type="ECO:0000256" key="6">
    <source>
        <dbReference type="ARBA" id="ARBA00022989"/>
    </source>
</evidence>
<evidence type="ECO:0000256" key="3">
    <source>
        <dbReference type="ARBA" id="ARBA00022448"/>
    </source>
</evidence>
<dbReference type="AlphaFoldDB" id="A0A419SLN2"/>
<keyword evidence="6 8" id="KW-1133">Transmembrane helix</keyword>
<feature type="transmembrane region" description="Helical" evidence="8">
    <location>
        <begin position="269"/>
        <end position="293"/>
    </location>
</feature>
<protein>
    <submittedName>
        <fullName evidence="9">Uncharacterized protein</fullName>
    </submittedName>
</protein>
<keyword evidence="3" id="KW-0813">Transport</keyword>
<feature type="transmembrane region" description="Helical" evidence="8">
    <location>
        <begin position="44"/>
        <end position="61"/>
    </location>
</feature>
<comment type="caution">
    <text evidence="9">The sequence shown here is derived from an EMBL/GenBank/DDBJ whole genome shotgun (WGS) entry which is preliminary data.</text>
</comment>
<dbReference type="NCBIfam" id="TIGR00912">
    <property type="entry name" value="2A0309"/>
    <property type="match status" value="1"/>
</dbReference>
<keyword evidence="10" id="KW-1185">Reference proteome</keyword>
<keyword evidence="7 8" id="KW-0472">Membrane</keyword>